<dbReference type="STRING" id="953739.SVEN_1047"/>
<name>F2RCH6_STRVP</name>
<feature type="compositionally biased region" description="Gly residues" evidence="1">
    <location>
        <begin position="1"/>
        <end position="13"/>
    </location>
</feature>
<gene>
    <name evidence="2" type="ordered locus">SVEN_1047</name>
</gene>
<accession>F2RCH6</accession>
<dbReference type="EMBL" id="FR845719">
    <property type="protein sequence ID" value="CCA54334.1"/>
    <property type="molecule type" value="Genomic_DNA"/>
</dbReference>
<organism evidence="2 3">
    <name type="scientific">Streptomyces venezuelae (strain ATCC 10712 / CBS 650.69 / DSM 40230 / JCM 4526 / NBRC 13096 / PD 04745)</name>
    <dbReference type="NCBI Taxonomy" id="953739"/>
    <lineage>
        <taxon>Bacteria</taxon>
        <taxon>Bacillati</taxon>
        <taxon>Actinomycetota</taxon>
        <taxon>Actinomycetes</taxon>
        <taxon>Kitasatosporales</taxon>
        <taxon>Streptomycetaceae</taxon>
        <taxon>Streptomyces</taxon>
    </lineage>
</organism>
<proteinExistence type="predicted"/>
<keyword evidence="3" id="KW-1185">Reference proteome</keyword>
<dbReference type="AlphaFoldDB" id="F2RCH6"/>
<evidence type="ECO:0000256" key="1">
    <source>
        <dbReference type="SAM" id="MobiDB-lite"/>
    </source>
</evidence>
<evidence type="ECO:0000313" key="2">
    <source>
        <dbReference type="EMBL" id="CCA54334.1"/>
    </source>
</evidence>
<dbReference type="KEGG" id="sve:SVEN_1047"/>
<feature type="region of interest" description="Disordered" evidence="1">
    <location>
        <begin position="1"/>
        <end position="69"/>
    </location>
</feature>
<evidence type="ECO:0000313" key="3">
    <source>
        <dbReference type="Proteomes" id="UP000006854"/>
    </source>
</evidence>
<dbReference type="Proteomes" id="UP000006854">
    <property type="component" value="Chromosome"/>
</dbReference>
<sequence>MGGGQGADGGGAGQFVESAVAAGGRREPRGARHRQEADLAGAAGGSPAESAVEDDRGADALAEPEEDEVLAVPGRAFAEFGEGGEVGLVLDEDLGGQPLLEDADEPAVPGGQAGGVAQLAAGRVDEAGSADGHGVQPVGARLLHGPFQEGDGLLDGGTGAVVVADGYGGLRERGAEQVGDGDGDGAGADVERGEVGAVGDDPVQLGVGAPAYGSGLPHDVDESGALEPLDEVGDGGPGESGEVLELSGRQRAFVLEQSQGDPVVDGSCGARGCGHAAILSDGLRWGSPFCGLFIRQGS</sequence>
<feature type="compositionally biased region" description="Basic and acidic residues" evidence="1">
    <location>
        <begin position="24"/>
        <end position="37"/>
    </location>
</feature>
<protein>
    <submittedName>
        <fullName evidence="2">Uncharacterized protein</fullName>
    </submittedName>
</protein>
<reference evidence="2 3" key="1">
    <citation type="journal article" date="2011" name="BMC Genomics">
        <title>Genome-wide analysis of the role of GlnR in Streptomyces venezuelae provides new insights into global nitrogen regulation in actinomycetes.</title>
        <authorList>
            <person name="Pullan S.T."/>
            <person name="Bibb M.J."/>
            <person name="Merrick M."/>
        </authorList>
    </citation>
    <scope>NUCLEOTIDE SEQUENCE [LARGE SCALE GENOMIC DNA]</scope>
    <source>
        <strain evidence="2">ATCC 10712</strain>
    </source>
</reference>
<dbReference type="HOGENOM" id="CLU_933590_0_0_11"/>